<dbReference type="InterPro" id="IPR036511">
    <property type="entry name" value="TGT-like_sf"/>
</dbReference>
<dbReference type="Pfam" id="PF01702">
    <property type="entry name" value="TGT"/>
    <property type="match status" value="1"/>
</dbReference>
<feature type="non-terminal residue" evidence="2">
    <location>
        <position position="1"/>
    </location>
</feature>
<gene>
    <name evidence="2" type="primary">tgt</name>
    <name evidence="2" type="ORF">ABS362_19015</name>
</gene>
<dbReference type="Gene3D" id="3.20.20.105">
    <property type="entry name" value="Queuine tRNA-ribosyltransferase-like"/>
    <property type="match status" value="1"/>
</dbReference>
<evidence type="ECO:0000259" key="1">
    <source>
        <dbReference type="Pfam" id="PF01702"/>
    </source>
</evidence>
<dbReference type="InterPro" id="IPR002616">
    <property type="entry name" value="tRNA_ribo_trans-like"/>
</dbReference>
<name>A0ABV1RZ28_9BACT</name>
<comment type="caution">
    <text evidence="2">The sequence shown here is derived from an EMBL/GenBank/DDBJ whole genome shotgun (WGS) entry which is preliminary data.</text>
</comment>
<keyword evidence="3" id="KW-1185">Reference proteome</keyword>
<accession>A0ABV1RZ28</accession>
<keyword evidence="2" id="KW-0808">Transferase</keyword>
<sequence>LVHSTEYLAGQIASVHNLTFYLWLVKQARQQIINGTFREWKDVMVKKLMTRL</sequence>
<organism evidence="2 3">
    <name type="scientific">Pontibacter populi</name>
    <dbReference type="NCBI Taxonomy" id="890055"/>
    <lineage>
        <taxon>Bacteria</taxon>
        <taxon>Pseudomonadati</taxon>
        <taxon>Bacteroidota</taxon>
        <taxon>Cytophagia</taxon>
        <taxon>Cytophagales</taxon>
        <taxon>Hymenobacteraceae</taxon>
        <taxon>Pontibacter</taxon>
    </lineage>
</organism>
<dbReference type="SUPFAM" id="SSF51713">
    <property type="entry name" value="tRNA-guanine transglycosylase"/>
    <property type="match status" value="1"/>
</dbReference>
<reference evidence="2 3" key="1">
    <citation type="submission" date="2024-06" db="EMBL/GenBank/DDBJ databases">
        <title>Pontibacter populi HYL7-15.</title>
        <authorList>
            <person name="Kim M.K."/>
        </authorList>
    </citation>
    <scope>NUCLEOTIDE SEQUENCE [LARGE SCALE GENOMIC DNA]</scope>
    <source>
        <strain evidence="2 3">HYL7-15</strain>
    </source>
</reference>
<dbReference type="Proteomes" id="UP001476807">
    <property type="component" value="Unassembled WGS sequence"/>
</dbReference>
<proteinExistence type="predicted"/>
<feature type="domain" description="tRNA-guanine(15) transglycosylase-like" evidence="1">
    <location>
        <begin position="1"/>
        <end position="47"/>
    </location>
</feature>
<dbReference type="EMBL" id="JBEOKT010000030">
    <property type="protein sequence ID" value="MER2999652.1"/>
    <property type="molecule type" value="Genomic_DNA"/>
</dbReference>
<dbReference type="GO" id="GO:0016757">
    <property type="term" value="F:glycosyltransferase activity"/>
    <property type="evidence" value="ECO:0007669"/>
    <property type="project" value="UniProtKB-KW"/>
</dbReference>
<dbReference type="EC" id="2.4.2.29" evidence="2"/>
<keyword evidence="2" id="KW-0328">Glycosyltransferase</keyword>
<evidence type="ECO:0000313" key="3">
    <source>
        <dbReference type="Proteomes" id="UP001476807"/>
    </source>
</evidence>
<evidence type="ECO:0000313" key="2">
    <source>
        <dbReference type="EMBL" id="MER2999652.1"/>
    </source>
</evidence>
<protein>
    <submittedName>
        <fullName evidence="2">tRNA guanosine(34) transglycosylase Tgt</fullName>
        <ecNumber evidence="2">2.4.2.29</ecNumber>
    </submittedName>
</protein>